<feature type="region of interest" description="Disordered" evidence="7">
    <location>
        <begin position="3331"/>
        <end position="3367"/>
    </location>
</feature>
<organism evidence="11 12">
    <name type="scientific">Staphylococcus microti</name>
    <dbReference type="NCBI Taxonomy" id="569857"/>
    <lineage>
        <taxon>Bacteria</taxon>
        <taxon>Bacillati</taxon>
        <taxon>Bacillota</taxon>
        <taxon>Bacilli</taxon>
        <taxon>Bacillales</taxon>
        <taxon>Staphylococcaceae</taxon>
        <taxon>Staphylococcus</taxon>
    </lineage>
</organism>
<feature type="compositionally biased region" description="Basic and acidic residues" evidence="7">
    <location>
        <begin position="3430"/>
        <end position="3443"/>
    </location>
</feature>
<comment type="subcellular location">
    <subcellularLocation>
        <location evidence="1">Secreted</location>
        <location evidence="1">Cell wall</location>
        <topology evidence="1">Peptidoglycan-anchor</topology>
    </subcellularLocation>
</comment>
<feature type="region of interest" description="Disordered" evidence="7">
    <location>
        <begin position="2853"/>
        <end position="2878"/>
    </location>
</feature>
<feature type="coiled-coil region" evidence="6">
    <location>
        <begin position="1717"/>
        <end position="1782"/>
    </location>
</feature>
<dbReference type="PROSITE" id="PS50847">
    <property type="entry name" value="GRAM_POS_ANCHORING"/>
    <property type="match status" value="1"/>
</dbReference>
<feature type="compositionally biased region" description="Basic and acidic residues" evidence="7">
    <location>
        <begin position="3539"/>
        <end position="3548"/>
    </location>
</feature>
<feature type="region of interest" description="Disordered" evidence="7">
    <location>
        <begin position="2447"/>
        <end position="2526"/>
    </location>
</feature>
<dbReference type="NCBIfam" id="TIGR01167">
    <property type="entry name" value="LPXTG_anchor"/>
    <property type="match status" value="1"/>
</dbReference>
<feature type="compositionally biased region" description="Basic and acidic residues" evidence="7">
    <location>
        <begin position="2477"/>
        <end position="2491"/>
    </location>
</feature>
<dbReference type="EMBL" id="UHDT01000001">
    <property type="protein sequence ID" value="SUM56536.1"/>
    <property type="molecule type" value="Genomic_DNA"/>
</dbReference>
<feature type="compositionally biased region" description="Basic and acidic residues" evidence="7">
    <location>
        <begin position="3065"/>
        <end position="3074"/>
    </location>
</feature>
<gene>
    <name evidence="11" type="ORF">NCTC13832_00168</name>
</gene>
<dbReference type="Pfam" id="PF04650">
    <property type="entry name" value="YSIRK_signal"/>
    <property type="match status" value="1"/>
</dbReference>
<dbReference type="OrthoDB" id="2414032at2"/>
<dbReference type="RefSeq" id="WP_160149174.1">
    <property type="nucleotide sequence ID" value="NZ_UHDT01000001.1"/>
</dbReference>
<feature type="compositionally biased region" description="Basic and acidic residues" evidence="7">
    <location>
        <begin position="2511"/>
        <end position="2526"/>
    </location>
</feature>
<reference evidence="11 12" key="1">
    <citation type="submission" date="2018-06" db="EMBL/GenBank/DDBJ databases">
        <authorList>
            <consortium name="Pathogen Informatics"/>
            <person name="Doyle S."/>
        </authorList>
    </citation>
    <scope>NUCLEOTIDE SEQUENCE [LARGE SCALE GENOMIC DNA]</scope>
    <source>
        <strain evidence="11 12">NCTC13832</strain>
    </source>
</reference>
<feature type="signal peptide" evidence="9">
    <location>
        <begin position="1"/>
        <end position="43"/>
    </location>
</feature>
<feature type="compositionally biased region" description="Basic and acidic residues" evidence="7">
    <location>
        <begin position="2315"/>
        <end position="2344"/>
    </location>
</feature>
<feature type="compositionally biased region" description="Basic and acidic residues" evidence="7">
    <location>
        <begin position="2450"/>
        <end position="2469"/>
    </location>
</feature>
<feature type="region of interest" description="Disordered" evidence="7">
    <location>
        <begin position="2948"/>
        <end position="3074"/>
    </location>
</feature>
<feature type="compositionally biased region" description="Basic and acidic residues" evidence="7">
    <location>
        <begin position="2413"/>
        <end position="2428"/>
    </location>
</feature>
<feature type="compositionally biased region" description="Basic and acidic residues" evidence="7">
    <location>
        <begin position="1923"/>
        <end position="1945"/>
    </location>
</feature>
<evidence type="ECO:0000313" key="12">
    <source>
        <dbReference type="Proteomes" id="UP000254100"/>
    </source>
</evidence>
<feature type="compositionally biased region" description="Basic and acidic residues" evidence="7">
    <location>
        <begin position="2707"/>
        <end position="2736"/>
    </location>
</feature>
<keyword evidence="3" id="KW-0964">Secreted</keyword>
<evidence type="ECO:0000256" key="2">
    <source>
        <dbReference type="ARBA" id="ARBA00022512"/>
    </source>
</evidence>
<feature type="compositionally biased region" description="Basic and acidic residues" evidence="7">
    <location>
        <begin position="2254"/>
        <end position="2273"/>
    </location>
</feature>
<feature type="compositionally biased region" description="Basic and acidic residues" evidence="7">
    <location>
        <begin position="2609"/>
        <end position="2624"/>
    </location>
</feature>
<feature type="compositionally biased region" description="Polar residues" evidence="7">
    <location>
        <begin position="58"/>
        <end position="67"/>
    </location>
</feature>
<feature type="region of interest" description="Disordered" evidence="7">
    <location>
        <begin position="1874"/>
        <end position="1945"/>
    </location>
</feature>
<feature type="compositionally biased region" description="Basic and acidic residues" evidence="7">
    <location>
        <begin position="3197"/>
        <end position="3219"/>
    </location>
</feature>
<feature type="compositionally biased region" description="Polar residues" evidence="7">
    <location>
        <begin position="142"/>
        <end position="162"/>
    </location>
</feature>
<name>A0A380GQ31_9STAP</name>
<feature type="region of interest" description="Disordered" evidence="7">
    <location>
        <begin position="859"/>
        <end position="879"/>
    </location>
</feature>
<feature type="coiled-coil region" evidence="6">
    <location>
        <begin position="1515"/>
        <end position="1577"/>
    </location>
</feature>
<feature type="compositionally biased region" description="Basic and acidic residues" evidence="7">
    <location>
        <begin position="3144"/>
        <end position="3155"/>
    </location>
</feature>
<feature type="compositionally biased region" description="Basic and acidic residues" evidence="7">
    <location>
        <begin position="2021"/>
        <end position="2050"/>
    </location>
</feature>
<feature type="transmembrane region" description="Helical" evidence="8">
    <location>
        <begin position="3559"/>
        <end position="3575"/>
    </location>
</feature>
<feature type="region of interest" description="Disordered" evidence="7">
    <location>
        <begin position="2791"/>
        <end position="2820"/>
    </location>
</feature>
<feature type="compositionally biased region" description="Basic and acidic residues" evidence="7">
    <location>
        <begin position="2951"/>
        <end position="2962"/>
    </location>
</feature>
<feature type="compositionally biased region" description="Low complexity" evidence="7">
    <location>
        <begin position="42"/>
        <end position="57"/>
    </location>
</feature>
<dbReference type="PANTHER" id="PTHR45615">
    <property type="entry name" value="MYOSIN HEAVY CHAIN, NON-MUSCLE"/>
    <property type="match status" value="1"/>
</dbReference>
<keyword evidence="5" id="KW-0572">Peptidoglycan-anchor</keyword>
<dbReference type="PANTHER" id="PTHR45615:SF66">
    <property type="entry name" value="CARD DOMAIN-CONTAINING PROTEIN"/>
    <property type="match status" value="1"/>
</dbReference>
<keyword evidence="8" id="KW-0812">Transmembrane</keyword>
<dbReference type="InterPro" id="IPR005877">
    <property type="entry name" value="YSIRK_signal_dom"/>
</dbReference>
<evidence type="ECO:0000256" key="8">
    <source>
        <dbReference type="SAM" id="Phobius"/>
    </source>
</evidence>
<evidence type="ECO:0000313" key="11">
    <source>
        <dbReference type="EMBL" id="SUM56536.1"/>
    </source>
</evidence>
<keyword evidence="4 9" id="KW-0732">Signal</keyword>
<feature type="compositionally biased region" description="Polar residues" evidence="7">
    <location>
        <begin position="3527"/>
        <end position="3538"/>
    </location>
</feature>
<feature type="coiled-coil region" evidence="6">
    <location>
        <begin position="1411"/>
        <end position="1476"/>
    </location>
</feature>
<evidence type="ECO:0000256" key="1">
    <source>
        <dbReference type="ARBA" id="ARBA00004168"/>
    </source>
</evidence>
<feature type="compositionally biased region" description="Basic and acidic residues" evidence="7">
    <location>
        <begin position="3486"/>
        <end position="3497"/>
    </location>
</feature>
<dbReference type="NCBIfam" id="TIGR01168">
    <property type="entry name" value="YSIRK_signal"/>
    <property type="match status" value="1"/>
</dbReference>
<feature type="compositionally biased region" description="Basic and acidic residues" evidence="7">
    <location>
        <begin position="2183"/>
        <end position="2197"/>
    </location>
</feature>
<feature type="compositionally biased region" description="Basic and acidic residues" evidence="7">
    <location>
        <begin position="2853"/>
        <end position="2875"/>
    </location>
</feature>
<feature type="region of interest" description="Disordered" evidence="7">
    <location>
        <begin position="3244"/>
        <end position="3269"/>
    </location>
</feature>
<protein>
    <submittedName>
        <fullName evidence="11">Bone sialoprotein-binding protein</fullName>
    </submittedName>
</protein>
<keyword evidence="6" id="KW-0175">Coiled coil</keyword>
<dbReference type="Pfam" id="PF22775">
    <property type="entry name" value="GA_3"/>
    <property type="match status" value="28"/>
</dbReference>
<feature type="region of interest" description="Disordered" evidence="7">
    <location>
        <begin position="3144"/>
        <end position="3219"/>
    </location>
</feature>
<feature type="compositionally biased region" description="Basic and acidic residues" evidence="7">
    <location>
        <begin position="3099"/>
        <end position="3117"/>
    </location>
</feature>
<feature type="region of interest" description="Disordered" evidence="7">
    <location>
        <begin position="2547"/>
        <end position="2624"/>
    </location>
</feature>
<feature type="region of interest" description="Disordered" evidence="7">
    <location>
        <begin position="1970"/>
        <end position="1994"/>
    </location>
</feature>
<feature type="compositionally biased region" description="Basic and acidic residues" evidence="7">
    <location>
        <begin position="2156"/>
        <end position="2175"/>
    </location>
</feature>
<feature type="coiled-coil region" evidence="6">
    <location>
        <begin position="1822"/>
        <end position="1849"/>
    </location>
</feature>
<feature type="compositionally biased region" description="Basic and acidic residues" evidence="7">
    <location>
        <begin position="2217"/>
        <end position="2246"/>
    </location>
</feature>
<feature type="compositionally biased region" description="Basic and acidic residues" evidence="7">
    <location>
        <begin position="2653"/>
        <end position="2665"/>
    </location>
</feature>
<feature type="compositionally biased region" description="Low complexity" evidence="7">
    <location>
        <begin position="117"/>
        <end position="129"/>
    </location>
</feature>
<feature type="domain" description="Gram-positive cocci surface proteins LPxTG" evidence="10">
    <location>
        <begin position="3549"/>
        <end position="3585"/>
    </location>
</feature>
<sequence length="3585" mass="375807">MNNKNNFLSNRLNKYSIRKMTVGTASLLIGATLLFGVNNDAQAAEDTTSEATTESQSGEANTDPAETQSEEVAVENTEVPTTETTEAVSETEVTTEGTEAEAATTETETAVEDDSAAEAAVDAATEEVSNASTETEKVTEVQPESTQDVEPTKTVSNETMSAVESDVPQDVAQTESPASTEVTAQSDTPVITSAETAVPETRYDAAVALSEELEKNKEYATATSGTTFRSAFRSAGTTRAVEDYSGKIIDYTGDLVQKLDDPSTSLAPGNINFSPKFVEGKSKSYAFLVNPDGTITKKSLAVNNGSGIVAYSGNFITLDNNTPEAYVYLSNVGISNGHTVDAIAKVSIIPTKDSDPLNTRYFLTSGRDYLSVASKAGGGASVSLTFLEHKDQAAFDDLYNSVQLSQTTKESLLQSLDAIKGNTEAVSGILNVYDLDDYSTAKSKDKRKSITFDRDEISNLYVSNEAAQQSTALMEIAGDQVTLTSGPQAKGSTLDNNKRVTVTFEDQTQLNYTITGTGSSGPAFHPDGLLLLEVPPFSVEDVTATTGQDDQFVIHQTVPTRNVTKRTTLPKEITLGVQVPEGVKLTLKENTTSLFTADKSVSTDNQLTIVTGKNGVKNPDLLKQQTYYNKIYDLPITASHDLTLADIENNTEKWQKLQQYYDKDEEVLKVPITYTFNNGVHSSDDLQTDKSFAVMNVSDDIKNALRNINGAAEAVEAAKVADQAAKDALTEANADGLITPTEQAALTAAQQEAVAKKTTATDLVNALPERYKGDMPATLAGLTGIDVPAVNDQNENGINDAVDTQLADAKAKVDAAKVADKAAQDALAQANADGVINPDEAAQLADLAKKASDAKTAAETAVSSLPETPEAVKTEKDTLSGELAGLKGITVPAVNDKDSNGVADDADTQVDEAKQAVEEAKAADKAAKDALDAANADGVITPTEKAELEAAQKEAADKKAAAEEKVNALPEKDKGNLPTELAGLTGIDVPAVNDQNENGIDDTVDAQLADAKAKVDAAKAADKAAQDALTQANEDGVISQEEADKLADLAQKAADAKTAAETAVSSLPETPEAVKTQKDGFTTELAGLKGITVPAVNDKDGNGVADDVDAQADAAKRAVEEAKAADQAAKDALDAANADGLITPTEKAELEAAQKEAADKKATAEEKVNALPEEHKGNLPAELASLDGITVPTVNDQNENGIADTVDAQLADAKAKVEAAKQADQAAKDALTEANKDGVVDQEEAAKLAELAKQATDAKTEAETAVSSLPDTPAAVKTEKDTLTETLNGLDGIKVPSSNDKDGNGIDDTVDAQLADAKAKVDEAKAADQAAKDALDAANADGVINPEEAAQLADLAKKAADAKIAAEKAVSSLPDTPAAVKAEKDNLTNTLNGLDGITVPAVNDENANGVADDVDAQVEAAKQAVEEAKKADQAAKDALEKANADGVINPEEAAQLEELAQKAADAKTAAETAVSNLPDTPASVKAEKDNLTNTLNGLDGITVPAVNDKDSNGVADDVDTQVEAAKQAVEEAKKADQAAKDALTKAQEDGLITPEEKATLEAAQQEAQAKKDAATDKVNALPEDQKGDLPAELDKLTGIDIPEVNDENANGVADDVDAQVEAAKQAVEEAKKADQAAKDALDKANEDGLITPEEAAQLEELAQKAADAKTAAETAVSNLPETPQSVKDQKDGLTETLNGLDGITVPAVNDKDSNGVADDVDAQRAEAEKAVEAAKQADQAAKDALAKANEDGLITPAEKAELEAAQKEAADKKATAEDKVNALPEDQKGDLPVELAGLTGIDVPAVNDQNENGIDDTVDAQLADAQAKVEEAKATDQAAKDALEKANADGVINPEEAAQLADLAQKAADAKTAAETAVSNLPETPQSVKDQKDGLTETLNGLDGIKVPEVNDKDANGVADDVDAQRAEAEKAVEEAKAADQAAKDALDKANEDGLITPAEKAELERLQQEAVDKKATAEEKVNALPEDQKGDLPAELDKLTGIEVPEVNDADANGVADDVDAQRSEAEKAVEEAKAADQAAKDALAKANEDGLITPAEKAELERLQEEAQAKKDAATDKVNALPEGQKGDLPTELDKLTGIEVPEVNDADANGVADDVDAQRTEAEQAVEEAKAADQAAKDALAKANEDGLITPAEKAELERLQEEAQAKKDAATDKVNALPEDQKGDLPAELDKLTGIEVPEVNDADANGVADDVDAQREEAEKAVEEAKQADQAAKDALAKANEDGLITPAEKAELERLQEEAQAKKDAATDKVNALPEGQKGDLPTELDKLTGIEVPEVNDADANGVADDVDSQREEAEQAVEEAKQADQAAKDALDKAQEDGLITPAEKAELEKLQEEAASKKATAEEKVNALPEDQKGDLPAELDKLTGIEVPEVNDADANGVADDVDAQREEAEKAVEEAKAADQAAKDALAKAQEDGLITPAEKAELEKLQEEAQAKKDAATDKVNALPEDQKGDLPAELDKLTGIEVPEVNDADANGVADDVDAQREEAEQAVEEAKAADQVAKDALAKAQEDGLITPAEKAELEKLQQEAQAKKDAATDKVNALPEDQKGDLPAELDKLTGIEVPDVNDADANGVADDVDAQRAEAEKAVEEAKAADQAAKDALAKANEDGLITPAEKAELEKLQEEAVSKKDAATDKVNALPEDQKGDLPAELDKLTGIEVPDVNDADANGVADDMDAQRAEAEKAVEEAKQADQAAKDALNKAQEDGLITPAEKAELEKLQEEAQAKKDAATEKVNALPEDQKGDLPEQLDALTGIEVPEVTDADANGVADDVDAQREEAEKAVEEAKAADQAAKDALAKAQEDGLITPAEKAELEQLQQEAVDKKATAEEKVNALPEDQKGDLPEQLDALTGIEVPEVNDADANGVADDMDAQRAEAEKAVEEAKAADQAAKDALAKAQEDGLITPAEKAELEQLQQEAVDKKAAAEDKVNALPESQKGDLPAELDKLTGIEVPEVNDADANGVADDVDAQREEAEQAVEEAKAADQAAKDALAKAQEDGLITPAEKAELEQLQQEAADKKATATDKVNALPEDQKGDLPAELDKLTGIEVPEVNDADANGVADDVDAQRAEAEKAVEEAKAADQAAKDALAKANEDGLITPAEKAELEKLQEEAQAKKDAATDKVNVLPEDQKGDLPEQLDALTGIEVPEVNDADANGVADDVDAQREEAEQAVEEAKAADQAAKDALAKANEDGLITPAEKAELERLQQEAVDKKATAEEKVNALPENQKGDLPAELDKLTGIEVPEVNDADANGVADDVDAQRAEAEKAVEEAKAADQAAKDALAKANEDGLITPAEKAELEKLQEEAQAKKATAEEKVNALPESQKGDLPAELDKLTGIEVPEVNDADANGVADDVDAQRAEAEKAVEEAKAADQAAKDALAKAQEDGIITPAEKAELEKLQEEAQAKKATATDKVNALPESQRGNLPAELEKLTGIKVPNVTENNDDSDTGKKDDTDKQQEPVVKPVETPVSPTETVDHESDEVMATGKVTGTEQESASTHETSKKEDVKALPETGQESQQTTLFGSLFAGLGALLFFRRRKKEKESK</sequence>
<feature type="compositionally biased region" description="Basic and acidic residues" evidence="7">
    <location>
        <begin position="2119"/>
        <end position="2148"/>
    </location>
</feature>
<feature type="compositionally biased region" description="Basic and acidic residues" evidence="7">
    <location>
        <begin position="2548"/>
        <end position="2567"/>
    </location>
</feature>
<evidence type="ECO:0000256" key="7">
    <source>
        <dbReference type="SAM" id="MobiDB-lite"/>
    </source>
</evidence>
<feature type="compositionally biased region" description="Basic and acidic residues" evidence="7">
    <location>
        <begin position="2744"/>
        <end position="2763"/>
    </location>
</feature>
<feature type="compositionally biased region" description="Polar residues" evidence="7">
    <location>
        <begin position="1878"/>
        <end position="1888"/>
    </location>
</feature>
<feature type="region of interest" description="Disordered" evidence="7">
    <location>
        <begin position="3282"/>
        <end position="3310"/>
    </location>
</feature>
<feature type="compositionally biased region" description="Polar residues" evidence="7">
    <location>
        <begin position="171"/>
        <end position="189"/>
    </location>
</feature>
<feature type="region of interest" description="Disordered" evidence="7">
    <location>
        <begin position="2007"/>
        <end position="2428"/>
    </location>
</feature>
<feature type="compositionally biased region" description="Basic and acidic residues" evidence="7">
    <location>
        <begin position="3332"/>
        <end position="3354"/>
    </location>
</feature>
<feature type="chain" id="PRO_5016764739" evidence="9">
    <location>
        <begin position="44"/>
        <end position="3585"/>
    </location>
</feature>
<evidence type="ECO:0000256" key="5">
    <source>
        <dbReference type="ARBA" id="ARBA00023088"/>
    </source>
</evidence>
<evidence type="ECO:0000256" key="6">
    <source>
        <dbReference type="SAM" id="Coils"/>
    </source>
</evidence>
<evidence type="ECO:0000259" key="10">
    <source>
        <dbReference type="PROSITE" id="PS50847"/>
    </source>
</evidence>
<feature type="region of interest" description="Disordered" evidence="7">
    <location>
        <begin position="3430"/>
        <end position="3557"/>
    </location>
</feature>
<feature type="region of interest" description="Disordered" evidence="7">
    <location>
        <begin position="2653"/>
        <end position="2778"/>
    </location>
</feature>
<feature type="region of interest" description="Disordered" evidence="7">
    <location>
        <begin position="42"/>
        <end position="189"/>
    </location>
</feature>
<feature type="compositionally biased region" description="Basic and acidic residues" evidence="7">
    <location>
        <begin position="870"/>
        <end position="879"/>
    </location>
</feature>
<feature type="compositionally biased region" description="Basic and acidic residues" evidence="7">
    <location>
        <begin position="2352"/>
        <end position="2393"/>
    </location>
</feature>
<dbReference type="InterPro" id="IPR054725">
    <property type="entry name" value="Epr_GA-like"/>
</dbReference>
<feature type="coiled-coil region" evidence="6">
    <location>
        <begin position="1105"/>
        <end position="1170"/>
    </location>
</feature>
<feature type="compositionally biased region" description="Basic and acidic residues" evidence="7">
    <location>
        <begin position="2058"/>
        <end position="2077"/>
    </location>
</feature>
<feature type="compositionally biased region" description="Low complexity" evidence="7">
    <location>
        <begin position="74"/>
        <end position="108"/>
    </location>
</feature>
<feature type="compositionally biased region" description="Basic and acidic residues" evidence="7">
    <location>
        <begin position="2673"/>
        <end position="2687"/>
    </location>
</feature>
<feature type="compositionally biased region" description="Basic and acidic residues" evidence="7">
    <location>
        <begin position="3295"/>
        <end position="3310"/>
    </location>
</feature>
<feature type="compositionally biased region" description="Basic and acidic residues" evidence="7">
    <location>
        <begin position="2575"/>
        <end position="2589"/>
    </location>
</feature>
<evidence type="ECO:0000256" key="4">
    <source>
        <dbReference type="ARBA" id="ARBA00022729"/>
    </source>
</evidence>
<feature type="compositionally biased region" description="Basic and acidic residues" evidence="7">
    <location>
        <begin position="2805"/>
        <end position="2820"/>
    </location>
</feature>
<evidence type="ECO:0000256" key="9">
    <source>
        <dbReference type="SAM" id="SignalP"/>
    </source>
</evidence>
<feature type="region of interest" description="Disordered" evidence="7">
    <location>
        <begin position="3086"/>
        <end position="3117"/>
    </location>
</feature>
<feature type="compositionally biased region" description="Basic and acidic residues" evidence="7">
    <location>
        <begin position="3244"/>
        <end position="3256"/>
    </location>
</feature>
<evidence type="ECO:0000256" key="3">
    <source>
        <dbReference type="ARBA" id="ARBA00022525"/>
    </source>
</evidence>
<keyword evidence="2" id="KW-0134">Cell wall</keyword>
<feature type="coiled-coil region" evidence="6">
    <location>
        <begin position="1203"/>
        <end position="1230"/>
    </location>
</feature>
<accession>A0A380GQ31</accession>
<feature type="coiled-coil region" evidence="6">
    <location>
        <begin position="1613"/>
        <end position="1678"/>
    </location>
</feature>
<keyword evidence="8" id="KW-1133">Transmembrane helix</keyword>
<dbReference type="InterPro" id="IPR019931">
    <property type="entry name" value="LPXTG_anchor"/>
</dbReference>
<dbReference type="Proteomes" id="UP000254100">
    <property type="component" value="Unassembled WGS sequence"/>
</dbReference>
<feature type="compositionally biased region" description="Low complexity" evidence="7">
    <location>
        <begin position="2593"/>
        <end position="2605"/>
    </location>
</feature>
<keyword evidence="8" id="KW-0472">Membrane</keyword>
<feature type="coiled-coil region" evidence="6">
    <location>
        <begin position="903"/>
        <end position="968"/>
    </location>
</feature>
<dbReference type="Pfam" id="PF00746">
    <property type="entry name" value="Gram_pos_anchor"/>
    <property type="match status" value="1"/>
</dbReference>
<proteinExistence type="predicted"/>
<feature type="compositionally biased region" description="Basic and acidic residues" evidence="7">
    <location>
        <begin position="3001"/>
        <end position="3030"/>
    </location>
</feature>